<sequence precursor="true">MKLTRRESLAAIGTSALLATISNRAFAADPDNPHIATNTYPWYTFSRREGYEQVLHTDELLGEIASTAITGYEPIINNVAEFDGLKERLKNHGLEMRSIYVNSSLHEQDDAEKSIAEVLAIGKAAAKLGTKIVVTNPSPIRWGEPEDKSDTQLRTQAEALDRLGAELRSQGQTLAYHNHDAEMRQGAREFHHMLTATNPENVKFCLDSHWVFRGCGDSEVAVFDSLKRYLDRIVELHLRQSVDGIWTEAFQLDGDIDYTAIFEFINSKIVHPHIVMEQCIEEKTPRTMSAVEAHREGRNRVLAGLQNT</sequence>
<keyword evidence="1" id="KW-0732">Signal</keyword>
<dbReference type="Pfam" id="PF01261">
    <property type="entry name" value="AP_endonuc_2"/>
    <property type="match status" value="1"/>
</dbReference>
<feature type="domain" description="Xylose isomerase-like TIM barrel" evidence="2">
    <location>
        <begin position="82"/>
        <end position="282"/>
    </location>
</feature>
<dbReference type="InterPro" id="IPR050312">
    <property type="entry name" value="IolE/XylAMocC-like"/>
</dbReference>
<dbReference type="Gene3D" id="3.20.20.150">
    <property type="entry name" value="Divalent-metal-dependent TIM barrel enzymes"/>
    <property type="match status" value="1"/>
</dbReference>
<evidence type="ECO:0000313" key="4">
    <source>
        <dbReference type="Proteomes" id="UP000315010"/>
    </source>
</evidence>
<protein>
    <submittedName>
        <fullName evidence="3">Inosose dehydratase</fullName>
        <ecNumber evidence="3">4.2.1.44</ecNumber>
    </submittedName>
</protein>
<evidence type="ECO:0000313" key="3">
    <source>
        <dbReference type="EMBL" id="TWT83745.1"/>
    </source>
</evidence>
<dbReference type="EMBL" id="SJPJ01000001">
    <property type="protein sequence ID" value="TWT83745.1"/>
    <property type="molecule type" value="Genomic_DNA"/>
</dbReference>
<evidence type="ECO:0000259" key="2">
    <source>
        <dbReference type="Pfam" id="PF01261"/>
    </source>
</evidence>
<dbReference type="InterPro" id="IPR013022">
    <property type="entry name" value="Xyl_isomerase-like_TIM-brl"/>
</dbReference>
<dbReference type="OrthoDB" id="260215at2"/>
<comment type="caution">
    <text evidence="3">The sequence shown here is derived from an EMBL/GenBank/DDBJ whole genome shotgun (WGS) entry which is preliminary data.</text>
</comment>
<evidence type="ECO:0000256" key="1">
    <source>
        <dbReference type="SAM" id="SignalP"/>
    </source>
</evidence>
<dbReference type="RefSeq" id="WP_146401104.1">
    <property type="nucleotide sequence ID" value="NZ_SJPJ01000001.1"/>
</dbReference>
<dbReference type="GO" id="GO:0050114">
    <property type="term" value="F:myo-inosose-2 dehydratase activity"/>
    <property type="evidence" value="ECO:0007669"/>
    <property type="project" value="UniProtKB-EC"/>
</dbReference>
<dbReference type="EC" id="4.2.1.44" evidence="3"/>
<dbReference type="SUPFAM" id="SSF51658">
    <property type="entry name" value="Xylose isomerase-like"/>
    <property type="match status" value="1"/>
</dbReference>
<feature type="signal peptide" evidence="1">
    <location>
        <begin position="1"/>
        <end position="27"/>
    </location>
</feature>
<gene>
    <name evidence="3" type="primary">iolE_8</name>
    <name evidence="3" type="ORF">CA13_52120</name>
</gene>
<dbReference type="AlphaFoldDB" id="A0A5C5Z962"/>
<feature type="chain" id="PRO_5023033477" evidence="1">
    <location>
        <begin position="28"/>
        <end position="308"/>
    </location>
</feature>
<dbReference type="PANTHER" id="PTHR12110:SF41">
    <property type="entry name" value="INOSOSE DEHYDRATASE"/>
    <property type="match status" value="1"/>
</dbReference>
<dbReference type="InterPro" id="IPR036237">
    <property type="entry name" value="Xyl_isomerase-like_sf"/>
</dbReference>
<name>A0A5C5Z962_9BACT</name>
<keyword evidence="4" id="KW-1185">Reference proteome</keyword>
<dbReference type="PANTHER" id="PTHR12110">
    <property type="entry name" value="HYDROXYPYRUVATE ISOMERASE"/>
    <property type="match status" value="1"/>
</dbReference>
<keyword evidence="3" id="KW-0456">Lyase</keyword>
<organism evidence="3 4">
    <name type="scientific">Novipirellula herctigrandis</name>
    <dbReference type="NCBI Taxonomy" id="2527986"/>
    <lineage>
        <taxon>Bacteria</taxon>
        <taxon>Pseudomonadati</taxon>
        <taxon>Planctomycetota</taxon>
        <taxon>Planctomycetia</taxon>
        <taxon>Pirellulales</taxon>
        <taxon>Pirellulaceae</taxon>
        <taxon>Novipirellula</taxon>
    </lineage>
</organism>
<accession>A0A5C5Z962</accession>
<dbReference type="Proteomes" id="UP000315010">
    <property type="component" value="Unassembled WGS sequence"/>
</dbReference>
<proteinExistence type="predicted"/>
<reference evidence="3 4" key="1">
    <citation type="submission" date="2019-02" db="EMBL/GenBank/DDBJ databases">
        <title>Deep-cultivation of Planctomycetes and their phenomic and genomic characterization uncovers novel biology.</title>
        <authorList>
            <person name="Wiegand S."/>
            <person name="Jogler M."/>
            <person name="Boedeker C."/>
            <person name="Pinto D."/>
            <person name="Vollmers J."/>
            <person name="Rivas-Marin E."/>
            <person name="Kohn T."/>
            <person name="Peeters S.H."/>
            <person name="Heuer A."/>
            <person name="Rast P."/>
            <person name="Oberbeckmann S."/>
            <person name="Bunk B."/>
            <person name="Jeske O."/>
            <person name="Meyerdierks A."/>
            <person name="Storesund J.E."/>
            <person name="Kallscheuer N."/>
            <person name="Luecker S."/>
            <person name="Lage O.M."/>
            <person name="Pohl T."/>
            <person name="Merkel B.J."/>
            <person name="Hornburger P."/>
            <person name="Mueller R.-W."/>
            <person name="Bruemmer F."/>
            <person name="Labrenz M."/>
            <person name="Spormann A.M."/>
            <person name="Op Den Camp H."/>
            <person name="Overmann J."/>
            <person name="Amann R."/>
            <person name="Jetten M.S.M."/>
            <person name="Mascher T."/>
            <person name="Medema M.H."/>
            <person name="Devos D.P."/>
            <person name="Kaster A.-K."/>
            <person name="Ovreas L."/>
            <person name="Rohde M."/>
            <person name="Galperin M.Y."/>
            <person name="Jogler C."/>
        </authorList>
    </citation>
    <scope>NUCLEOTIDE SEQUENCE [LARGE SCALE GENOMIC DNA]</scope>
    <source>
        <strain evidence="3 4">CA13</strain>
    </source>
</reference>